<dbReference type="Proteomes" id="UP000816034">
    <property type="component" value="Unassembled WGS sequence"/>
</dbReference>
<dbReference type="EMBL" id="PYSW02000016">
    <property type="protein sequence ID" value="KAG2386362.1"/>
    <property type="molecule type" value="Genomic_DNA"/>
</dbReference>
<keyword evidence="3" id="KW-1185">Reference proteome</keyword>
<dbReference type="GO" id="GO:0004869">
    <property type="term" value="F:cysteine-type endopeptidase inhibitor activity"/>
    <property type="evidence" value="ECO:0007669"/>
    <property type="project" value="InterPro"/>
</dbReference>
<gene>
    <name evidence="2" type="ORF">C9374_002808</name>
</gene>
<protein>
    <recommendedName>
        <fullName evidence="1">Cystatin domain-containing protein</fullName>
    </recommendedName>
</protein>
<feature type="domain" description="Cystatin" evidence="1">
    <location>
        <begin position="65"/>
        <end position="99"/>
    </location>
</feature>
<dbReference type="Gene3D" id="3.10.450.10">
    <property type="match status" value="1"/>
</dbReference>
<evidence type="ECO:0000313" key="2">
    <source>
        <dbReference type="EMBL" id="KAG2386362.1"/>
    </source>
</evidence>
<proteinExistence type="predicted"/>
<dbReference type="Pfam" id="PF00031">
    <property type="entry name" value="Cystatin"/>
    <property type="match status" value="1"/>
</dbReference>
<accession>A0AA88GPB0</accession>
<organism evidence="2 3">
    <name type="scientific">Naegleria lovaniensis</name>
    <name type="common">Amoeba</name>
    <dbReference type="NCBI Taxonomy" id="51637"/>
    <lineage>
        <taxon>Eukaryota</taxon>
        <taxon>Discoba</taxon>
        <taxon>Heterolobosea</taxon>
        <taxon>Tetramitia</taxon>
        <taxon>Eutetramitia</taxon>
        <taxon>Vahlkampfiidae</taxon>
        <taxon>Naegleria</taxon>
    </lineage>
</organism>
<dbReference type="PROSITE" id="PS00287">
    <property type="entry name" value="CYSTATIN"/>
    <property type="match status" value="1"/>
</dbReference>
<dbReference type="SUPFAM" id="SSF54403">
    <property type="entry name" value="Cystatin/monellin"/>
    <property type="match status" value="1"/>
</dbReference>
<evidence type="ECO:0000259" key="1">
    <source>
        <dbReference type="Pfam" id="PF00031"/>
    </source>
</evidence>
<comment type="caution">
    <text evidence="2">The sequence shown here is derived from an EMBL/GenBank/DDBJ whole genome shotgun (WGS) entry which is preliminary data.</text>
</comment>
<dbReference type="AlphaFoldDB" id="A0AA88GPB0"/>
<evidence type="ECO:0000313" key="3">
    <source>
        <dbReference type="Proteomes" id="UP000816034"/>
    </source>
</evidence>
<sequence length="142" mass="15835">MRKNLFTQLVLVVVIATISLTTFLQYYHHSDALPIASSVLPGGRQPITNQTLINELIAFIPQASSNRVCRVTRVVNAQQQIVAGVLYYLIVEVSTSCDTSSQDSSQIFCLKLKIFRPLVTRTVSNPQLQIKSEERVDCNTPL</sequence>
<dbReference type="GeneID" id="68095263"/>
<dbReference type="InterPro" id="IPR046350">
    <property type="entry name" value="Cystatin_sf"/>
</dbReference>
<reference evidence="2 3" key="1">
    <citation type="journal article" date="2018" name="BMC Genomics">
        <title>The genome of Naegleria lovaniensis, the basis for a comparative approach to unravel pathogenicity factors of the human pathogenic amoeba N. fowleri.</title>
        <authorList>
            <person name="Liechti N."/>
            <person name="Schurch N."/>
            <person name="Bruggmann R."/>
            <person name="Wittwer M."/>
        </authorList>
    </citation>
    <scope>NUCLEOTIDE SEQUENCE [LARGE SCALE GENOMIC DNA]</scope>
    <source>
        <strain evidence="2 3">ATCC 30569</strain>
    </source>
</reference>
<dbReference type="InterPro" id="IPR000010">
    <property type="entry name" value="Cystatin_dom"/>
</dbReference>
<dbReference type="CDD" id="cd00042">
    <property type="entry name" value="CY"/>
    <property type="match status" value="1"/>
</dbReference>
<dbReference type="RefSeq" id="XP_044550354.1">
    <property type="nucleotide sequence ID" value="XM_044692266.1"/>
</dbReference>
<dbReference type="InterPro" id="IPR018073">
    <property type="entry name" value="Prot_inh_cystat_CS"/>
</dbReference>
<name>A0AA88GPB0_NAELO</name>